<dbReference type="AlphaFoldDB" id="A0A815SV12"/>
<evidence type="ECO:0000313" key="1">
    <source>
        <dbReference type="EMBL" id="CAF1492826.1"/>
    </source>
</evidence>
<reference evidence="1" key="1">
    <citation type="submission" date="2021-02" db="EMBL/GenBank/DDBJ databases">
        <authorList>
            <person name="Nowell W R."/>
        </authorList>
    </citation>
    <scope>NUCLEOTIDE SEQUENCE</scope>
</reference>
<evidence type="ECO:0000313" key="2">
    <source>
        <dbReference type="Proteomes" id="UP000663828"/>
    </source>
</evidence>
<organism evidence="1 2">
    <name type="scientific">Adineta ricciae</name>
    <name type="common">Rotifer</name>
    <dbReference type="NCBI Taxonomy" id="249248"/>
    <lineage>
        <taxon>Eukaryota</taxon>
        <taxon>Metazoa</taxon>
        <taxon>Spiralia</taxon>
        <taxon>Gnathifera</taxon>
        <taxon>Rotifera</taxon>
        <taxon>Eurotatoria</taxon>
        <taxon>Bdelloidea</taxon>
        <taxon>Adinetida</taxon>
        <taxon>Adinetidae</taxon>
        <taxon>Adineta</taxon>
    </lineage>
</organism>
<accession>A0A815SV12</accession>
<comment type="caution">
    <text evidence="1">The sequence shown here is derived from an EMBL/GenBank/DDBJ whole genome shotgun (WGS) entry which is preliminary data.</text>
</comment>
<dbReference type="Proteomes" id="UP000663828">
    <property type="component" value="Unassembled WGS sequence"/>
</dbReference>
<proteinExistence type="predicted"/>
<keyword evidence="2" id="KW-1185">Reference proteome</keyword>
<name>A0A815SV12_ADIRI</name>
<protein>
    <submittedName>
        <fullName evidence="1">Uncharacterized protein</fullName>
    </submittedName>
</protein>
<dbReference type="EMBL" id="CAJNOR010004315">
    <property type="protein sequence ID" value="CAF1492826.1"/>
    <property type="molecule type" value="Genomic_DNA"/>
</dbReference>
<gene>
    <name evidence="1" type="ORF">XAT740_LOCUS39187</name>
</gene>
<sequence length="107" mass="12113">MKSIGKKVKATGRFLYSTLNCALPVMNGEVLTLMGLFIGDLHRQIEQPHPQQYGDVSVAEVFTVYRGQNLKKKKDFEELVRSKGELIAFNHFLSTNRKDNVSLLFAP</sequence>